<name>A0AAW5JWW5_9BACT</name>
<accession>A0AAW5JWW5</accession>
<reference evidence="9 10" key="1">
    <citation type="submission" date="2022-06" db="EMBL/GenBank/DDBJ databases">
        <title>Isolation of gut microbiota from human fecal samples.</title>
        <authorList>
            <person name="Pamer E.G."/>
            <person name="Barat B."/>
            <person name="Waligurski E."/>
            <person name="Medina S."/>
            <person name="Paddock L."/>
            <person name="Mostad J."/>
        </authorList>
    </citation>
    <scope>NUCLEOTIDE SEQUENCE [LARGE SCALE GENOMIC DNA]</scope>
    <source>
        <strain evidence="9 10">DFI.9.90</strain>
    </source>
</reference>
<dbReference type="SUPFAM" id="SSF56935">
    <property type="entry name" value="Porins"/>
    <property type="match status" value="1"/>
</dbReference>
<evidence type="ECO:0000256" key="2">
    <source>
        <dbReference type="ARBA" id="ARBA00008163"/>
    </source>
</evidence>
<feature type="signal peptide" evidence="8">
    <location>
        <begin position="1"/>
        <end position="25"/>
    </location>
</feature>
<comment type="subcellular location">
    <subcellularLocation>
        <location evidence="1">Cell outer membrane</location>
        <topology evidence="1">Multi-pass membrane protein</topology>
    </subcellularLocation>
</comment>
<dbReference type="RefSeq" id="WP_008712856.1">
    <property type="nucleotide sequence ID" value="NZ_CAUHQN010000125.1"/>
</dbReference>
<comment type="similarity">
    <text evidence="2">Belongs to the OmpP1/FadL family.</text>
</comment>
<evidence type="ECO:0000256" key="4">
    <source>
        <dbReference type="ARBA" id="ARBA00022692"/>
    </source>
</evidence>
<dbReference type="InterPro" id="IPR005017">
    <property type="entry name" value="OMPP1/FadL/TodX"/>
</dbReference>
<keyword evidence="7" id="KW-0998">Cell outer membrane</keyword>
<keyword evidence="6" id="KW-0472">Membrane</keyword>
<dbReference type="PANTHER" id="PTHR35093:SF8">
    <property type="entry name" value="OUTER MEMBRANE PROTEIN NMB0088-RELATED"/>
    <property type="match status" value="1"/>
</dbReference>
<gene>
    <name evidence="9" type="ORF">NE630_01125</name>
</gene>
<dbReference type="GO" id="GO:0015483">
    <property type="term" value="F:long-chain fatty acid transporting porin activity"/>
    <property type="evidence" value="ECO:0007669"/>
    <property type="project" value="TreeGrafter"/>
</dbReference>
<organism evidence="9 10">
    <name type="scientific">Cloacibacillus evryensis</name>
    <dbReference type="NCBI Taxonomy" id="508460"/>
    <lineage>
        <taxon>Bacteria</taxon>
        <taxon>Thermotogati</taxon>
        <taxon>Synergistota</taxon>
        <taxon>Synergistia</taxon>
        <taxon>Synergistales</taxon>
        <taxon>Synergistaceae</taxon>
        <taxon>Cloacibacillus</taxon>
    </lineage>
</organism>
<feature type="chain" id="PRO_5043789776" evidence="8">
    <location>
        <begin position="26"/>
        <end position="450"/>
    </location>
</feature>
<dbReference type="Pfam" id="PF03349">
    <property type="entry name" value="Toluene_X"/>
    <property type="match status" value="1"/>
</dbReference>
<evidence type="ECO:0000256" key="6">
    <source>
        <dbReference type="ARBA" id="ARBA00023136"/>
    </source>
</evidence>
<evidence type="ECO:0000256" key="7">
    <source>
        <dbReference type="ARBA" id="ARBA00023237"/>
    </source>
</evidence>
<comment type="caution">
    <text evidence="9">The sequence shown here is derived from an EMBL/GenBank/DDBJ whole genome shotgun (WGS) entry which is preliminary data.</text>
</comment>
<dbReference type="Gene3D" id="2.40.160.60">
    <property type="entry name" value="Outer membrane protein transport protein (OMPP1/FadL/TodX)"/>
    <property type="match status" value="1"/>
</dbReference>
<keyword evidence="5 8" id="KW-0732">Signal</keyword>
<evidence type="ECO:0000313" key="10">
    <source>
        <dbReference type="Proteomes" id="UP001205919"/>
    </source>
</evidence>
<evidence type="ECO:0000256" key="3">
    <source>
        <dbReference type="ARBA" id="ARBA00022452"/>
    </source>
</evidence>
<evidence type="ECO:0000313" key="9">
    <source>
        <dbReference type="EMBL" id="MCQ4813020.1"/>
    </source>
</evidence>
<evidence type="ECO:0000256" key="8">
    <source>
        <dbReference type="SAM" id="SignalP"/>
    </source>
</evidence>
<dbReference type="GO" id="GO:0009279">
    <property type="term" value="C:cell outer membrane"/>
    <property type="evidence" value="ECO:0007669"/>
    <property type="project" value="UniProtKB-SubCell"/>
</dbReference>
<dbReference type="AlphaFoldDB" id="A0AAW5JWW5"/>
<evidence type="ECO:0000256" key="1">
    <source>
        <dbReference type="ARBA" id="ARBA00004571"/>
    </source>
</evidence>
<sequence>MKKRILVAALMLMLLALSVPTSAFAEGFGVYEWSAAGTAMGDNYMFGENDPSVLAYNPAQITKLDGAYFSIGTSWVNPDISTRFKNGPLNNGRGDLYHSEYSPAFIPSMYYATKTGKNSWWGLAIFPRFGNNIEYDDAWSGRYDTIYSGIEGITIQPTYAFKVNKKLSVGLGLDINYINLRMRKDTPMVSEKFASFGLTNNYAGDIHSDLNGDTTELGWVASLMYDFSPKTSVAVVYRAKVEHTMDADVDFGYSLTREAQGKFGGLPEDMRNVIMAQMPATSSAHGKVTLPDSISIGVGHKFNDKTRVEFDAVWTNWKTYDALNIYFDNGPMGSQGSFQRKDWKAAWRLGFGVEHKLSDKWTAMCGYVWDQSPVPNDTMDFTVPTGDRHRGSIGFKYRPNDRSEWAFAYTAIWAGVRDVSSHISNMDFSSAHIHDGLTQVVSLGYTVKLK</sequence>
<dbReference type="EMBL" id="JANFYT010000002">
    <property type="protein sequence ID" value="MCQ4813020.1"/>
    <property type="molecule type" value="Genomic_DNA"/>
</dbReference>
<proteinExistence type="inferred from homology"/>
<dbReference type="Proteomes" id="UP001205919">
    <property type="component" value="Unassembled WGS sequence"/>
</dbReference>
<keyword evidence="10" id="KW-1185">Reference proteome</keyword>
<keyword evidence="3" id="KW-1134">Transmembrane beta strand</keyword>
<keyword evidence="4" id="KW-0812">Transmembrane</keyword>
<protein>
    <submittedName>
        <fullName evidence="9">Outer membrane protein transport protein</fullName>
    </submittedName>
</protein>
<evidence type="ECO:0000256" key="5">
    <source>
        <dbReference type="ARBA" id="ARBA00022729"/>
    </source>
</evidence>
<dbReference type="PANTHER" id="PTHR35093">
    <property type="entry name" value="OUTER MEMBRANE PROTEIN NMB0088-RELATED"/>
    <property type="match status" value="1"/>
</dbReference>